<dbReference type="InterPro" id="IPR053230">
    <property type="entry name" value="Trans_reg_galc"/>
</dbReference>
<name>A0AAV9PZG8_9PEZI</name>
<evidence type="ECO:0000313" key="5">
    <source>
        <dbReference type="Proteomes" id="UP001345827"/>
    </source>
</evidence>
<feature type="domain" description="Xylanolytic transcriptional activator regulatory" evidence="3">
    <location>
        <begin position="264"/>
        <end position="338"/>
    </location>
</feature>
<dbReference type="GO" id="GO:0006351">
    <property type="term" value="P:DNA-templated transcription"/>
    <property type="evidence" value="ECO:0007669"/>
    <property type="project" value="InterPro"/>
</dbReference>
<dbReference type="GO" id="GO:0008270">
    <property type="term" value="F:zinc ion binding"/>
    <property type="evidence" value="ECO:0007669"/>
    <property type="project" value="InterPro"/>
</dbReference>
<dbReference type="Proteomes" id="UP001345827">
    <property type="component" value="Unassembled WGS sequence"/>
</dbReference>
<reference evidence="4 5" key="1">
    <citation type="submission" date="2023-06" db="EMBL/GenBank/DDBJ databases">
        <title>Black Yeasts Isolated from many extreme environments.</title>
        <authorList>
            <person name="Coleine C."/>
            <person name="Stajich J.E."/>
            <person name="Selbmann L."/>
        </authorList>
    </citation>
    <scope>NUCLEOTIDE SEQUENCE [LARGE SCALE GENOMIC DNA]</scope>
    <source>
        <strain evidence="4 5">CCFEE 5887</strain>
    </source>
</reference>
<feature type="compositionally biased region" description="Polar residues" evidence="2">
    <location>
        <begin position="23"/>
        <end position="43"/>
    </location>
</feature>
<protein>
    <recommendedName>
        <fullName evidence="3">Xylanolytic transcriptional activator regulatory domain-containing protein</fullName>
    </recommendedName>
</protein>
<feature type="region of interest" description="Disordered" evidence="2">
    <location>
        <begin position="18"/>
        <end position="69"/>
    </location>
</feature>
<keyword evidence="5" id="KW-1185">Reference proteome</keyword>
<dbReference type="SMART" id="SM00906">
    <property type="entry name" value="Fungal_trans"/>
    <property type="match status" value="1"/>
</dbReference>
<dbReference type="PANTHER" id="PTHR47654:SF5">
    <property type="entry name" value="TRANSCRIPTION FACTOR DOMAIN-CONTAINING PROTEIN"/>
    <property type="match status" value="1"/>
</dbReference>
<keyword evidence="1" id="KW-0539">Nucleus</keyword>
<dbReference type="CDD" id="cd12148">
    <property type="entry name" value="fungal_TF_MHR"/>
    <property type="match status" value="1"/>
</dbReference>
<proteinExistence type="predicted"/>
<dbReference type="AlphaFoldDB" id="A0AAV9PZG8"/>
<dbReference type="Pfam" id="PF04082">
    <property type="entry name" value="Fungal_trans"/>
    <property type="match status" value="1"/>
</dbReference>
<evidence type="ECO:0000256" key="1">
    <source>
        <dbReference type="ARBA" id="ARBA00023242"/>
    </source>
</evidence>
<gene>
    <name evidence="4" type="ORF">LTR25_008413</name>
</gene>
<dbReference type="EMBL" id="JAXLQG010000017">
    <property type="protein sequence ID" value="KAK5531306.1"/>
    <property type="molecule type" value="Genomic_DNA"/>
</dbReference>
<evidence type="ECO:0000256" key="2">
    <source>
        <dbReference type="SAM" id="MobiDB-lite"/>
    </source>
</evidence>
<dbReference type="PANTHER" id="PTHR47654">
    <property type="entry name" value="ZN(II)2CYS6 TRANSCRIPTION FACTOR (EUROFUNG)-RELATED"/>
    <property type="match status" value="1"/>
</dbReference>
<accession>A0AAV9PZG8</accession>
<evidence type="ECO:0000259" key="3">
    <source>
        <dbReference type="SMART" id="SM00906"/>
    </source>
</evidence>
<organism evidence="4 5">
    <name type="scientific">Vermiconidia calcicola</name>
    <dbReference type="NCBI Taxonomy" id="1690605"/>
    <lineage>
        <taxon>Eukaryota</taxon>
        <taxon>Fungi</taxon>
        <taxon>Dikarya</taxon>
        <taxon>Ascomycota</taxon>
        <taxon>Pezizomycotina</taxon>
        <taxon>Dothideomycetes</taxon>
        <taxon>Dothideomycetidae</taxon>
        <taxon>Mycosphaerellales</taxon>
        <taxon>Extremaceae</taxon>
        <taxon>Vermiconidia</taxon>
    </lineage>
</organism>
<evidence type="ECO:0000313" key="4">
    <source>
        <dbReference type="EMBL" id="KAK5531306.1"/>
    </source>
</evidence>
<dbReference type="GO" id="GO:0003677">
    <property type="term" value="F:DNA binding"/>
    <property type="evidence" value="ECO:0007669"/>
    <property type="project" value="InterPro"/>
</dbReference>
<comment type="caution">
    <text evidence="4">The sequence shown here is derived from an EMBL/GenBank/DDBJ whole genome shotgun (WGS) entry which is preliminary data.</text>
</comment>
<sequence length="590" mass="65570">MFPTQLSVKLTFTQYDQEDDATETASSPSDTAQYGSTMTSMTSVHGEAVTPASVGPSNPRAASIGPTHLAQGPGASGLIGKLSEISWLETARDHILQGPTDDWRRPRSLATEWLATQDLSYHLDEANLLSVDEESVDEYQWPSMAATMAGAFFDTLYPTFPFVNKEQFLQELSQSYFLPDRHPLGERRRWLAMANMIFCLGSKWLMQGSANSPVGQEDHLVYYARARKLGLDHRIILDHPTPTQVDALGLVALYLTMNHQITRAWQTIANAIRHAVTLGMHLAVHTSPRMSRTCTNQASTWYALYNLEMFLVEMTGRPTSMISDLEMTVSQEGVLSDSESRLTELGQECVPHTFGSPRVLQRPVPQQSLSKYFSRRLHVSRISRRISTTLYAGVLTADSAEFQGSVLSVELEIEELASSVARPLPNLDGAWLLGNRHTLELVMSIRSLQMILYRPFLCDWEGKSGDEALWSHDFVESKASAGVAAARSMLALLFSVDDLQTLPLVFPCWSTLHYICQAGAILVLELAMHAIRAMHLPSEVAEMESAIRRLLTYLKAMSKSSYSAHKAWEIFAGFLNAIESRDSRGIGGSF</sequence>
<dbReference type="InterPro" id="IPR007219">
    <property type="entry name" value="XnlR_reg_dom"/>
</dbReference>